<evidence type="ECO:0000256" key="1">
    <source>
        <dbReference type="ARBA" id="ARBA00009437"/>
    </source>
</evidence>
<dbReference type="InterPro" id="IPR058163">
    <property type="entry name" value="LysR-type_TF_proteobact-type"/>
</dbReference>
<keyword evidence="7" id="KW-1185">Reference proteome</keyword>
<dbReference type="RefSeq" id="WP_136958296.1">
    <property type="nucleotide sequence ID" value="NZ_CP039690.1"/>
</dbReference>
<reference evidence="6 7" key="1">
    <citation type="submission" date="2019-04" db="EMBL/GenBank/DDBJ databases">
        <title>Phreatobacter aquaticus sp. nov.</title>
        <authorList>
            <person name="Choi A."/>
        </authorList>
    </citation>
    <scope>NUCLEOTIDE SEQUENCE [LARGE SCALE GENOMIC DNA]</scope>
    <source>
        <strain evidence="6 7">KCTC 52518</strain>
    </source>
</reference>
<dbReference type="OrthoDB" id="9812435at2"/>
<dbReference type="GO" id="GO:0043565">
    <property type="term" value="F:sequence-specific DNA binding"/>
    <property type="evidence" value="ECO:0007669"/>
    <property type="project" value="TreeGrafter"/>
</dbReference>
<evidence type="ECO:0000313" key="7">
    <source>
        <dbReference type="Proteomes" id="UP000298781"/>
    </source>
</evidence>
<protein>
    <submittedName>
        <fullName evidence="6">LysR family transcriptional regulator</fullName>
    </submittedName>
</protein>
<evidence type="ECO:0000256" key="3">
    <source>
        <dbReference type="ARBA" id="ARBA00023125"/>
    </source>
</evidence>
<sequence>MDKLSSIKAFTKVVEHGNFSEAGRELRLSRSAISKYVIELERELGVQLLNRTTRSVSPTDNGQAYYRRCLAILADLEEADMAVTQAQVEPRGMLRVNAPMSFGTLHLGQAIADFMGLYPELTIQLILGDHFVDPVQEGFDVTLRIADLASSSLIARKIVPARRVVCAAPDYLARRGTPQHPNDLRDHDCLTYDHLATGTQWKLSGPDGDHWIQVSWNLCSNNGEVLGDAAIKGRGIALLPTFLVGPDLQAGRLTAILTDYKAPDLALYAIYPPTRHLSVKVRLFIDFLVERFGGQPAWDRASAAA</sequence>
<dbReference type="PROSITE" id="PS50931">
    <property type="entry name" value="HTH_LYSR"/>
    <property type="match status" value="1"/>
</dbReference>
<evidence type="ECO:0000259" key="5">
    <source>
        <dbReference type="PROSITE" id="PS50931"/>
    </source>
</evidence>
<feature type="domain" description="HTH lysR-type" evidence="5">
    <location>
        <begin position="1"/>
        <end position="59"/>
    </location>
</feature>
<name>A0A4D7AUZ8_9HYPH</name>
<dbReference type="KEGG" id="pstg:E8M01_00380"/>
<dbReference type="Gene3D" id="3.40.190.290">
    <property type="match status" value="1"/>
</dbReference>
<dbReference type="FunFam" id="3.40.190.290:FF:000001">
    <property type="entry name" value="Transcriptional regulator, LysR family"/>
    <property type="match status" value="1"/>
</dbReference>
<dbReference type="Gene3D" id="1.10.10.10">
    <property type="entry name" value="Winged helix-like DNA-binding domain superfamily/Winged helix DNA-binding domain"/>
    <property type="match status" value="1"/>
</dbReference>
<dbReference type="PANTHER" id="PTHR30537">
    <property type="entry name" value="HTH-TYPE TRANSCRIPTIONAL REGULATOR"/>
    <property type="match status" value="1"/>
</dbReference>
<dbReference type="SUPFAM" id="SSF53850">
    <property type="entry name" value="Periplasmic binding protein-like II"/>
    <property type="match status" value="1"/>
</dbReference>
<keyword evidence="2" id="KW-0805">Transcription regulation</keyword>
<dbReference type="InterPro" id="IPR000847">
    <property type="entry name" value="LysR_HTH_N"/>
</dbReference>
<dbReference type="GO" id="GO:0006351">
    <property type="term" value="P:DNA-templated transcription"/>
    <property type="evidence" value="ECO:0007669"/>
    <property type="project" value="TreeGrafter"/>
</dbReference>
<keyword evidence="4" id="KW-0804">Transcription</keyword>
<gene>
    <name evidence="6" type="ORF">E8M01_00380</name>
</gene>
<proteinExistence type="inferred from homology"/>
<dbReference type="Pfam" id="PF03466">
    <property type="entry name" value="LysR_substrate"/>
    <property type="match status" value="1"/>
</dbReference>
<organism evidence="6 7">
    <name type="scientific">Phreatobacter stygius</name>
    <dbReference type="NCBI Taxonomy" id="1940610"/>
    <lineage>
        <taxon>Bacteria</taxon>
        <taxon>Pseudomonadati</taxon>
        <taxon>Pseudomonadota</taxon>
        <taxon>Alphaproteobacteria</taxon>
        <taxon>Hyphomicrobiales</taxon>
        <taxon>Phreatobacteraceae</taxon>
        <taxon>Phreatobacter</taxon>
    </lineage>
</organism>
<dbReference type="InterPro" id="IPR036390">
    <property type="entry name" value="WH_DNA-bd_sf"/>
</dbReference>
<dbReference type="PANTHER" id="PTHR30537:SF5">
    <property type="entry name" value="HTH-TYPE TRANSCRIPTIONAL ACTIVATOR TTDR-RELATED"/>
    <property type="match status" value="1"/>
</dbReference>
<dbReference type="EMBL" id="CP039690">
    <property type="protein sequence ID" value="QCI62833.1"/>
    <property type="molecule type" value="Genomic_DNA"/>
</dbReference>
<dbReference type="Pfam" id="PF00126">
    <property type="entry name" value="HTH_1"/>
    <property type="match status" value="1"/>
</dbReference>
<keyword evidence="3" id="KW-0238">DNA-binding</keyword>
<dbReference type="FunFam" id="1.10.10.10:FF:000001">
    <property type="entry name" value="LysR family transcriptional regulator"/>
    <property type="match status" value="1"/>
</dbReference>
<dbReference type="Proteomes" id="UP000298781">
    <property type="component" value="Chromosome"/>
</dbReference>
<evidence type="ECO:0000256" key="2">
    <source>
        <dbReference type="ARBA" id="ARBA00023015"/>
    </source>
</evidence>
<dbReference type="SUPFAM" id="SSF46785">
    <property type="entry name" value="Winged helix' DNA-binding domain"/>
    <property type="match status" value="1"/>
</dbReference>
<evidence type="ECO:0000256" key="4">
    <source>
        <dbReference type="ARBA" id="ARBA00023163"/>
    </source>
</evidence>
<dbReference type="AlphaFoldDB" id="A0A4D7AUZ8"/>
<accession>A0A4D7AUZ8</accession>
<dbReference type="CDD" id="cd08422">
    <property type="entry name" value="PBP2_CrgA_like"/>
    <property type="match status" value="1"/>
</dbReference>
<comment type="similarity">
    <text evidence="1">Belongs to the LysR transcriptional regulatory family.</text>
</comment>
<dbReference type="GO" id="GO:0003700">
    <property type="term" value="F:DNA-binding transcription factor activity"/>
    <property type="evidence" value="ECO:0007669"/>
    <property type="project" value="InterPro"/>
</dbReference>
<dbReference type="InterPro" id="IPR005119">
    <property type="entry name" value="LysR_subst-bd"/>
</dbReference>
<dbReference type="PRINTS" id="PR00039">
    <property type="entry name" value="HTHLYSR"/>
</dbReference>
<dbReference type="InterPro" id="IPR036388">
    <property type="entry name" value="WH-like_DNA-bd_sf"/>
</dbReference>
<evidence type="ECO:0000313" key="6">
    <source>
        <dbReference type="EMBL" id="QCI62833.1"/>
    </source>
</evidence>